<dbReference type="RefSeq" id="WP_014242333.1">
    <property type="nucleotide sequence ID" value="NC_016618.1"/>
</dbReference>
<keyword evidence="1" id="KW-0175">Coiled coil</keyword>
<evidence type="ECO:0000313" key="2">
    <source>
        <dbReference type="EMBL" id="CCD01999.1"/>
    </source>
</evidence>
<feature type="coiled-coil region" evidence="1">
    <location>
        <begin position="16"/>
        <end position="50"/>
    </location>
</feature>
<proteinExistence type="predicted"/>
<evidence type="ECO:0000313" key="3">
    <source>
        <dbReference type="Proteomes" id="UP000007319"/>
    </source>
</evidence>
<geneLocation type="plasmid" evidence="2 3">
    <name>AZOBR_p2</name>
</geneLocation>
<accession>A0A9P1NQH3</accession>
<protein>
    <submittedName>
        <fullName evidence="2">Uncharacterized protein</fullName>
    </submittedName>
</protein>
<name>A0A9P1NQH3_9PROT</name>
<keyword evidence="3" id="KW-1185">Reference proteome</keyword>
<keyword evidence="2" id="KW-0614">Plasmid</keyword>
<gene>
    <name evidence="2" type="ORF">AZOBR_p270195</name>
</gene>
<reference evidence="2 3" key="1">
    <citation type="journal article" date="2011" name="PLoS Genet.">
        <title>Azospirillum genomes reveal transition of bacteria from aquatic to terrestrial environments.</title>
        <authorList>
            <person name="Wisniewski-Dye F."/>
            <person name="Borziak K."/>
            <person name="Khalsa-Moyers G."/>
            <person name="Alexandre G."/>
            <person name="Sukharnikov L.O."/>
            <person name="Wuichet K."/>
            <person name="Hurst G.B."/>
            <person name="McDonald W.H."/>
            <person name="Robertson J.S."/>
            <person name="Barbe V."/>
            <person name="Calteau A."/>
            <person name="Rouy Z."/>
            <person name="Mangenot S."/>
            <person name="Prigent-Combaret C."/>
            <person name="Normand P."/>
            <person name="Boyer M."/>
            <person name="Siguier P."/>
            <person name="Dessaux Y."/>
            <person name="Elmerich C."/>
            <person name="Condemine G."/>
            <person name="Krishnen G."/>
            <person name="Kennedy I."/>
            <person name="Paterson A.H."/>
            <person name="Gonzalez V."/>
            <person name="Mavingui P."/>
            <person name="Zhulin I.B."/>
        </authorList>
    </citation>
    <scope>NUCLEOTIDE SEQUENCE [LARGE SCALE GENOMIC DNA]</scope>
    <source>
        <strain evidence="2 3">Sp245</strain>
    </source>
</reference>
<sequence>MINYESFQKSLNAEQAARAKQAYRAMENEIADLRAEVADLRRIVTALTETSSRKVK</sequence>
<organism evidence="2 3">
    <name type="scientific">Azospirillum baldaniorum</name>
    <dbReference type="NCBI Taxonomy" id="1064539"/>
    <lineage>
        <taxon>Bacteria</taxon>
        <taxon>Pseudomonadati</taxon>
        <taxon>Pseudomonadota</taxon>
        <taxon>Alphaproteobacteria</taxon>
        <taxon>Rhodospirillales</taxon>
        <taxon>Azospirillaceae</taxon>
        <taxon>Azospirillum</taxon>
    </lineage>
</organism>
<evidence type="ECO:0000256" key="1">
    <source>
        <dbReference type="SAM" id="Coils"/>
    </source>
</evidence>
<dbReference type="AlphaFoldDB" id="A0A9P1NQH3"/>
<dbReference type="EMBL" id="HE577329">
    <property type="protein sequence ID" value="CCD01999.1"/>
    <property type="molecule type" value="Genomic_DNA"/>
</dbReference>
<dbReference type="KEGG" id="abs:AZOBR_p270195"/>
<dbReference type="Proteomes" id="UP000007319">
    <property type="component" value="Plasmid AZOBR_p2"/>
</dbReference>